<proteinExistence type="predicted"/>
<dbReference type="AlphaFoldDB" id="A0A923NL59"/>
<organism evidence="1 2">
    <name type="scientific">Zhenpiania hominis</name>
    <dbReference type="NCBI Taxonomy" id="2763644"/>
    <lineage>
        <taxon>Bacteria</taxon>
        <taxon>Bacillati</taxon>
        <taxon>Bacillota</taxon>
        <taxon>Clostridia</taxon>
        <taxon>Peptostreptococcales</taxon>
        <taxon>Anaerovoracaceae</taxon>
        <taxon>Zhenpiania</taxon>
    </lineage>
</organism>
<accession>A0A923NL59</accession>
<dbReference type="Proteomes" id="UP000602647">
    <property type="component" value="Unassembled WGS sequence"/>
</dbReference>
<gene>
    <name evidence="1" type="ORF">H9L42_02105</name>
</gene>
<dbReference type="NCBIfam" id="TIGR04076">
    <property type="entry name" value="TIGR04076 family protein"/>
    <property type="match status" value="1"/>
</dbReference>
<comment type="caution">
    <text evidence="1">The sequence shown here is derived from an EMBL/GenBank/DDBJ whole genome shotgun (WGS) entry which is preliminary data.</text>
</comment>
<sequence length="179" mass="20747">MQHKCKVTVLRKELYPDLQEQYLADPKSGPCPFYEVGQEFLFERYGKKDDFWREGNGTQCSEAWDCISRYIYTALQGGSIMRGWTNDEKIMIACCNDGTRPVIFKIERIDYKVLYIKGIRTREDREKIVAALKKPKAVQDAFFNLEEGFAEVILKKDIPDELLHALVGECGNYTISRID</sequence>
<dbReference type="InterPro" id="IPR023811">
    <property type="entry name" value="CHP04076"/>
</dbReference>
<evidence type="ECO:0000313" key="2">
    <source>
        <dbReference type="Proteomes" id="UP000602647"/>
    </source>
</evidence>
<dbReference type="RefSeq" id="WP_187301784.1">
    <property type="nucleotide sequence ID" value="NZ_CBCTQH010000060.1"/>
</dbReference>
<dbReference type="EMBL" id="JACRYT010000001">
    <property type="protein sequence ID" value="MBC6678620.1"/>
    <property type="molecule type" value="Genomic_DNA"/>
</dbReference>
<protein>
    <submittedName>
        <fullName evidence="1">TIGR04076 family protein</fullName>
    </submittedName>
</protein>
<evidence type="ECO:0000313" key="1">
    <source>
        <dbReference type="EMBL" id="MBC6678620.1"/>
    </source>
</evidence>
<name>A0A923NL59_9FIRM</name>
<reference evidence="1" key="1">
    <citation type="submission" date="2020-08" db="EMBL/GenBank/DDBJ databases">
        <title>Genome public.</title>
        <authorList>
            <person name="Liu C."/>
            <person name="Sun Q."/>
        </authorList>
    </citation>
    <scope>NUCLEOTIDE SEQUENCE</scope>
    <source>
        <strain evidence="1">BX12</strain>
    </source>
</reference>
<keyword evidence="2" id="KW-1185">Reference proteome</keyword>